<name>A0A645B8Y4_9ZZZZ</name>
<accession>A0A645B8Y4</accession>
<protein>
    <submittedName>
        <fullName evidence="1">Uncharacterized protein</fullName>
    </submittedName>
</protein>
<proteinExistence type="predicted"/>
<dbReference type="EMBL" id="VSSQ01018559">
    <property type="protein sequence ID" value="MPM61857.1"/>
    <property type="molecule type" value="Genomic_DNA"/>
</dbReference>
<dbReference type="AlphaFoldDB" id="A0A645B8Y4"/>
<comment type="caution">
    <text evidence="1">The sequence shown here is derived from an EMBL/GenBank/DDBJ whole genome shotgun (WGS) entry which is preliminary data.</text>
</comment>
<reference evidence="1" key="1">
    <citation type="submission" date="2019-08" db="EMBL/GenBank/DDBJ databases">
        <authorList>
            <person name="Kucharzyk K."/>
            <person name="Murdoch R.W."/>
            <person name="Higgins S."/>
            <person name="Loffler F."/>
        </authorList>
    </citation>
    <scope>NUCLEOTIDE SEQUENCE</scope>
</reference>
<organism evidence="1">
    <name type="scientific">bioreactor metagenome</name>
    <dbReference type="NCBI Taxonomy" id="1076179"/>
    <lineage>
        <taxon>unclassified sequences</taxon>
        <taxon>metagenomes</taxon>
        <taxon>ecological metagenomes</taxon>
    </lineage>
</organism>
<sequence length="95" mass="10131">MAFHDGGVVGVGHDGVLGRNGLGVADHPEQRFVLLHAVDGELGVENLVAAVLGVRLREHHQLHIRRIALEAGEGVDEIVDLVIRQGQAPLLVGRL</sequence>
<evidence type="ECO:0000313" key="1">
    <source>
        <dbReference type="EMBL" id="MPM61857.1"/>
    </source>
</evidence>
<gene>
    <name evidence="1" type="ORF">SDC9_108720</name>
</gene>